<evidence type="ECO:0000256" key="1">
    <source>
        <dbReference type="ARBA" id="ARBA00007661"/>
    </source>
</evidence>
<dbReference type="InterPro" id="IPR023074">
    <property type="entry name" value="HMG_CoA_Rdtase_cat_sf"/>
</dbReference>
<feature type="compositionally biased region" description="Acidic residues" evidence="4">
    <location>
        <begin position="359"/>
        <end position="372"/>
    </location>
</feature>
<comment type="similarity">
    <text evidence="1 3">Belongs to the HMG-CoA reductase family.</text>
</comment>
<proteinExistence type="inferred from homology"/>
<feature type="region of interest" description="Disordered" evidence="4">
    <location>
        <begin position="355"/>
        <end position="377"/>
    </location>
</feature>
<evidence type="ECO:0000256" key="4">
    <source>
        <dbReference type="SAM" id="MobiDB-lite"/>
    </source>
</evidence>
<dbReference type="InterPro" id="IPR023076">
    <property type="entry name" value="HMG_CoA_Rdtase_CS"/>
</dbReference>
<sequence>MASKADGRSSRVEGYYNLSLRDRVALLSKWAALTSEETVVLGESIGAEQADMMIENVVGRFALPLGIGANFLIDGQEYLIPMAVEEPSVVAAVSAAALLARSGGGFSTGSTDPVMIAQIQLLDVVDSAKARGMILASQEEILNCADTSPSLSRLGGGPKSVEVRQLPDTPAGPMLIVHLLIDCRDAMGANAANTAAEAVAPLLEKLSGGRAGLRILSNLSDRRRAWAEVEIPAAAFNSDDYSGKDVVRGIAEANAFAYADSYRAATHNKGIFNGVDAVLLATGNDWRAVEAGAHAWAARDGQYRALTDWYVRTCGDCESIFGRLELPMAVGTVGGATQSHPSARMALKILGLEAKGETDSEQDSCGSDEDVGAESGRQGARRLSEIAAAVGLAQNLAALRALATTGIQKGHMRLHARQVAVAAGAEGDAVEFVAGQLVREGKIRLERARELLQR</sequence>
<dbReference type="SUPFAM" id="SSF55035">
    <property type="entry name" value="NAD-binding domain of HMG-CoA reductase"/>
    <property type="match status" value="1"/>
</dbReference>
<name>A0A6B1DCA4_9CHLR</name>
<evidence type="ECO:0000256" key="2">
    <source>
        <dbReference type="ARBA" id="ARBA00023002"/>
    </source>
</evidence>
<dbReference type="PROSITE" id="PS01192">
    <property type="entry name" value="HMG_COA_REDUCTASE_3"/>
    <property type="match status" value="1"/>
</dbReference>
<dbReference type="AlphaFoldDB" id="A0A6B1DCA4"/>
<comment type="catalytic activity">
    <reaction evidence="3">
        <text>(R)-mevalonate + 2 NAD(+) + CoA = (3S)-3-hydroxy-3-methylglutaryl-CoA + 2 NADH + 2 H(+)</text>
        <dbReference type="Rhea" id="RHEA:14833"/>
        <dbReference type="ChEBI" id="CHEBI:15378"/>
        <dbReference type="ChEBI" id="CHEBI:36464"/>
        <dbReference type="ChEBI" id="CHEBI:43074"/>
        <dbReference type="ChEBI" id="CHEBI:57287"/>
        <dbReference type="ChEBI" id="CHEBI:57540"/>
        <dbReference type="ChEBI" id="CHEBI:57945"/>
        <dbReference type="EC" id="1.1.1.88"/>
    </reaction>
</comment>
<dbReference type="Pfam" id="PF00368">
    <property type="entry name" value="HMG-CoA_red"/>
    <property type="match status" value="1"/>
</dbReference>
<comment type="pathway">
    <text evidence="3">Metabolic intermediate metabolism; (R)-mevalonate degradation; (S)-3-hydroxy-3-methylglutaryl-CoA from (R)-mevalonate: step 1/1.</text>
</comment>
<dbReference type="Gene3D" id="3.90.770.10">
    <property type="entry name" value="3-hydroxy-3-methylglutaryl-coenzyme A Reductase, Chain A, domain 2"/>
    <property type="match status" value="2"/>
</dbReference>
<dbReference type="GO" id="GO:0015936">
    <property type="term" value="P:coenzyme A metabolic process"/>
    <property type="evidence" value="ECO:0007669"/>
    <property type="project" value="InterPro"/>
</dbReference>
<gene>
    <name evidence="5" type="ORF">F4X14_19065</name>
</gene>
<dbReference type="PANTHER" id="PTHR10572:SF24">
    <property type="entry name" value="3-HYDROXY-3-METHYLGLUTARYL-COENZYME A REDUCTASE"/>
    <property type="match status" value="1"/>
</dbReference>
<dbReference type="GO" id="GO:0004420">
    <property type="term" value="F:hydroxymethylglutaryl-CoA reductase (NADPH) activity"/>
    <property type="evidence" value="ECO:0007669"/>
    <property type="project" value="InterPro"/>
</dbReference>
<dbReference type="EC" id="1.1.1.88" evidence="3"/>
<dbReference type="NCBIfam" id="TIGR00532">
    <property type="entry name" value="HMG_CoA_R_NAD"/>
    <property type="match status" value="1"/>
</dbReference>
<dbReference type="EMBL" id="VXMH01000104">
    <property type="protein sequence ID" value="MYC97063.1"/>
    <property type="molecule type" value="Genomic_DNA"/>
</dbReference>
<dbReference type="UniPathway" id="UPA00257">
    <property type="reaction ID" value="UER00367"/>
</dbReference>
<keyword evidence="2 3" id="KW-0560">Oxidoreductase</keyword>
<dbReference type="PRINTS" id="PR00071">
    <property type="entry name" value="HMGCOARDTASE"/>
</dbReference>
<keyword evidence="3" id="KW-0520">NAD</keyword>
<reference evidence="5" key="1">
    <citation type="submission" date="2019-09" db="EMBL/GenBank/DDBJ databases">
        <title>Characterisation of the sponge microbiome using genome-centric metagenomics.</title>
        <authorList>
            <person name="Engelberts J.P."/>
            <person name="Robbins S.J."/>
            <person name="De Goeij J.M."/>
            <person name="Aranda M."/>
            <person name="Bell S.C."/>
            <person name="Webster N.S."/>
        </authorList>
    </citation>
    <scope>NUCLEOTIDE SEQUENCE</scope>
    <source>
        <strain evidence="5">SB0661_bin_32</strain>
    </source>
</reference>
<dbReference type="PROSITE" id="PS00318">
    <property type="entry name" value="HMG_COA_REDUCTASE_2"/>
    <property type="match status" value="1"/>
</dbReference>
<dbReference type="InterPro" id="IPR004553">
    <property type="entry name" value="HMG_CoA_Rdtase_bac-typ"/>
</dbReference>
<dbReference type="InterPro" id="IPR002202">
    <property type="entry name" value="HMG_CoA_Rdtase"/>
</dbReference>
<dbReference type="GO" id="GO:0140643">
    <property type="term" value="F:hydroxymethylglutaryl-CoA reductase (NADH) activity"/>
    <property type="evidence" value="ECO:0007669"/>
    <property type="project" value="UniProtKB-EC"/>
</dbReference>
<dbReference type="PROSITE" id="PS50065">
    <property type="entry name" value="HMG_COA_REDUCTASE_4"/>
    <property type="match status" value="1"/>
</dbReference>
<organism evidence="5">
    <name type="scientific">Caldilineaceae bacterium SB0661_bin_32</name>
    <dbReference type="NCBI Taxonomy" id="2605255"/>
    <lineage>
        <taxon>Bacteria</taxon>
        <taxon>Bacillati</taxon>
        <taxon>Chloroflexota</taxon>
        <taxon>Caldilineae</taxon>
        <taxon>Caldilineales</taxon>
        <taxon>Caldilineaceae</taxon>
    </lineage>
</organism>
<comment type="caution">
    <text evidence="5">The sequence shown here is derived from an EMBL/GenBank/DDBJ whole genome shotgun (WGS) entry which is preliminary data.</text>
</comment>
<dbReference type="CDD" id="cd00644">
    <property type="entry name" value="HMG-CoA_reductase_classII"/>
    <property type="match status" value="1"/>
</dbReference>
<dbReference type="InterPro" id="IPR009029">
    <property type="entry name" value="HMG_CoA_Rdtase_sub-bd_dom_sf"/>
</dbReference>
<dbReference type="InterPro" id="IPR009023">
    <property type="entry name" value="HMG_CoA_Rdtase_NAD(P)-bd_sf"/>
</dbReference>
<dbReference type="SUPFAM" id="SSF56542">
    <property type="entry name" value="Substrate-binding domain of HMG-CoA reductase"/>
    <property type="match status" value="1"/>
</dbReference>
<dbReference type="Gene3D" id="1.10.8.660">
    <property type="match status" value="1"/>
</dbReference>
<dbReference type="PANTHER" id="PTHR10572">
    <property type="entry name" value="3-HYDROXY-3-METHYLGLUTARYL-COENZYME A REDUCTASE"/>
    <property type="match status" value="1"/>
</dbReference>
<protein>
    <recommendedName>
        <fullName evidence="3">3-hydroxy-3-methylglutaryl coenzyme A reductase</fullName>
        <shortName evidence="3">HMG-CoA reductase</shortName>
        <ecNumber evidence="3">1.1.1.88</ecNumber>
    </recommendedName>
</protein>
<accession>A0A6B1DCA4</accession>
<evidence type="ECO:0000313" key="5">
    <source>
        <dbReference type="EMBL" id="MYC97063.1"/>
    </source>
</evidence>
<evidence type="ECO:0000256" key="3">
    <source>
        <dbReference type="RuleBase" id="RU361219"/>
    </source>
</evidence>